<sequence length="376" mass="41933">MKYTRMPIEAQAPEEVGYGRIQNNLSESSIADRKLGELGVDLSDLTLLYGEHRGDLALREQIARQAGSPAIHTDDVLVCAGAAGALFIVSSALLKPDSHLVVVRPNYATNIETPKAIGCEISYVDLSFESGYKTDIDAIERAVRPDTAIISVTCPHNPTGSMMSWDDLLRLDDIARRNDCVVLVDETYRDLSHGEPYPTAASISDRFIAVSSLSKAYGTPGIRVGWLITRNRPLYDLFLAAKEQIGICGSVLDEAVGTAVLAQREAWLKTSNQRNLRHRDILRAWMRDEPYMEWVEPTGGVVCFPRLKVPASFDLDRFYRSLLERHGTYVGPGHWFDMPRHYMRIGYAWVTEQQLRDGLAGISAAIREQLDEHRGG</sequence>
<dbReference type="InterPro" id="IPR004839">
    <property type="entry name" value="Aminotransferase_I/II_large"/>
</dbReference>
<proteinExistence type="predicted"/>
<evidence type="ECO:0000313" key="3">
    <source>
        <dbReference type="Proteomes" id="UP000194151"/>
    </source>
</evidence>
<dbReference type="EMBL" id="CP021108">
    <property type="protein sequence ID" value="ARP81623.1"/>
    <property type="molecule type" value="Genomic_DNA"/>
</dbReference>
<dbReference type="STRING" id="1416806.CAL12_12930"/>
<dbReference type="RefSeq" id="WP_086064808.1">
    <property type="nucleotide sequence ID" value="NZ_CP021108.1"/>
</dbReference>
<keyword evidence="2" id="KW-0808">Transferase</keyword>
<dbReference type="OrthoDB" id="9803354at2"/>
<organism evidence="2 3">
    <name type="scientific">Bordetella genomosp. 8</name>
    <dbReference type="NCBI Taxonomy" id="1416806"/>
    <lineage>
        <taxon>Bacteria</taxon>
        <taxon>Pseudomonadati</taxon>
        <taxon>Pseudomonadota</taxon>
        <taxon>Betaproteobacteria</taxon>
        <taxon>Burkholderiales</taxon>
        <taxon>Alcaligenaceae</taxon>
        <taxon>Bordetella</taxon>
    </lineage>
</organism>
<dbReference type="Gene3D" id="3.90.1150.10">
    <property type="entry name" value="Aspartate Aminotransferase, domain 1"/>
    <property type="match status" value="1"/>
</dbReference>
<dbReference type="PANTHER" id="PTHR43510">
    <property type="entry name" value="AMINOTRANSFERASE FUNCTION, HYPOTHETICAL (EUROFUNG)"/>
    <property type="match status" value="1"/>
</dbReference>
<dbReference type="AlphaFoldDB" id="A0A1W6YM47"/>
<keyword evidence="3" id="KW-1185">Reference proteome</keyword>
<dbReference type="GO" id="GO:0008483">
    <property type="term" value="F:transaminase activity"/>
    <property type="evidence" value="ECO:0007669"/>
    <property type="project" value="UniProtKB-KW"/>
</dbReference>
<evidence type="ECO:0000313" key="2">
    <source>
        <dbReference type="EMBL" id="ARP81623.1"/>
    </source>
</evidence>
<dbReference type="Pfam" id="PF00155">
    <property type="entry name" value="Aminotran_1_2"/>
    <property type="match status" value="1"/>
</dbReference>
<dbReference type="InterPro" id="IPR015424">
    <property type="entry name" value="PyrdxlP-dep_Trfase"/>
</dbReference>
<reference evidence="2 3" key="1">
    <citation type="submission" date="2017-05" db="EMBL/GenBank/DDBJ databases">
        <title>Complete and WGS of Bordetella genogroups.</title>
        <authorList>
            <person name="Spilker T."/>
            <person name="LiPuma J."/>
        </authorList>
    </citation>
    <scope>NUCLEOTIDE SEQUENCE [LARGE SCALE GENOMIC DNA]</scope>
    <source>
        <strain evidence="2 3">AU19157</strain>
    </source>
</reference>
<accession>A0A1W6YM47</accession>
<dbReference type="Proteomes" id="UP000194151">
    <property type="component" value="Chromosome"/>
</dbReference>
<dbReference type="KEGG" id="bgv:CAL12_12930"/>
<dbReference type="InterPro" id="IPR015421">
    <property type="entry name" value="PyrdxlP-dep_Trfase_major"/>
</dbReference>
<name>A0A1W6YM47_9BORD</name>
<protein>
    <submittedName>
        <fullName evidence="2">Aspartate aminotransferase</fullName>
    </submittedName>
</protein>
<feature type="domain" description="Aminotransferase class I/classII large" evidence="1">
    <location>
        <begin position="47"/>
        <end position="360"/>
    </location>
</feature>
<dbReference type="GO" id="GO:0030170">
    <property type="term" value="F:pyridoxal phosphate binding"/>
    <property type="evidence" value="ECO:0007669"/>
    <property type="project" value="InterPro"/>
</dbReference>
<dbReference type="CDD" id="cd00609">
    <property type="entry name" value="AAT_like"/>
    <property type="match status" value="1"/>
</dbReference>
<evidence type="ECO:0000259" key="1">
    <source>
        <dbReference type="Pfam" id="PF00155"/>
    </source>
</evidence>
<dbReference type="PANTHER" id="PTHR43510:SF1">
    <property type="entry name" value="AMINOTRANSFERASE FUNCTION, HYPOTHETICAL (EUROFUNG)"/>
    <property type="match status" value="1"/>
</dbReference>
<gene>
    <name evidence="2" type="ORF">CAL12_12930</name>
</gene>
<dbReference type="SUPFAM" id="SSF53383">
    <property type="entry name" value="PLP-dependent transferases"/>
    <property type="match status" value="1"/>
</dbReference>
<keyword evidence="2" id="KW-0032">Aminotransferase</keyword>
<dbReference type="Gene3D" id="3.40.640.10">
    <property type="entry name" value="Type I PLP-dependent aspartate aminotransferase-like (Major domain)"/>
    <property type="match status" value="1"/>
</dbReference>
<dbReference type="InterPro" id="IPR015422">
    <property type="entry name" value="PyrdxlP-dep_Trfase_small"/>
</dbReference>